<sequence>MDLPRDAARLLKARNDFVERDATVTFEPVRDCTVTFGAEGEARDLSRREKAHRA</sequence>
<reference evidence="3" key="2">
    <citation type="submission" date="2018-04" db="EMBL/GenBank/DDBJ databases">
        <title>Draft genome sequence of Mycobacterium montefiorense isolated from Japanese black salamander.</title>
        <authorList>
            <person name="Fukano H."/>
            <person name="Yoshida M."/>
            <person name="Shimizu A."/>
            <person name="Iwao H."/>
            <person name="Kurata O."/>
            <person name="Katayama Y."/>
            <person name="Omatsu T."/>
            <person name="Mizutani T."/>
            <person name="Wada S."/>
            <person name="Hoshino Y."/>
        </authorList>
    </citation>
    <scope>NUCLEOTIDE SEQUENCE [LARGE SCALE GENOMIC DNA]</scope>
    <source>
        <strain evidence="3">BS</strain>
    </source>
</reference>
<organism evidence="2 4">
    <name type="scientific">Mycobacterium montefiorense</name>
    <dbReference type="NCBI Taxonomy" id="154654"/>
    <lineage>
        <taxon>Bacteria</taxon>
        <taxon>Bacillati</taxon>
        <taxon>Actinomycetota</taxon>
        <taxon>Actinomycetes</taxon>
        <taxon>Mycobacteriales</taxon>
        <taxon>Mycobacteriaceae</taxon>
        <taxon>Mycobacterium</taxon>
        <taxon>Mycobacterium simiae complex</taxon>
    </lineage>
</organism>
<name>A0AA37PMM5_9MYCO</name>
<dbReference type="EMBL" id="BQYH01000016">
    <property type="protein sequence ID" value="GKU72859.1"/>
    <property type="molecule type" value="Genomic_DNA"/>
</dbReference>
<reference evidence="2" key="3">
    <citation type="journal article" date="2022" name="Microbiol. Resour. Announc.">
        <title>Draft Genome Sequences of Eight Mycobacterium montefiorense Strains Isolated from Salamanders in Captivity.</title>
        <authorList>
            <person name="Komine T."/>
            <person name="Ihara H."/>
            <person name="Fukano H."/>
            <person name="Hoshino Y."/>
            <person name="Kurata O."/>
            <person name="Wada S."/>
        </authorList>
    </citation>
    <scope>NUCLEOTIDE SEQUENCE</scope>
    <source>
        <strain evidence="2">NJB18185</strain>
    </source>
</reference>
<keyword evidence="3" id="KW-1185">Reference proteome</keyword>
<accession>A0AA37PMM5</accession>
<gene>
    <name evidence="1" type="ORF">MmonteBS_04230</name>
    <name evidence="2" type="ORF">NJB18185_26310</name>
</gene>
<comment type="caution">
    <text evidence="2">The sequence shown here is derived from an EMBL/GenBank/DDBJ whole genome shotgun (WGS) entry which is preliminary data.</text>
</comment>
<reference evidence="1" key="1">
    <citation type="journal article" date="2018" name="Genome Announc.">
        <title>Draft Genome Sequence of Mycobacterium montefiorense Isolated from Japanese Black Salamander (Hynobius nigrescens).</title>
        <authorList>
            <person name="Fukano H."/>
            <person name="Yoshida M."/>
            <person name="Shimizu A."/>
            <person name="Iwao H."/>
            <person name="Katayama Y."/>
            <person name="Omatsu T."/>
            <person name="Mizutani T."/>
            <person name="Kurata O."/>
            <person name="Wada S."/>
            <person name="Hoshino Y."/>
        </authorList>
    </citation>
    <scope>NUCLEOTIDE SEQUENCE</scope>
    <source>
        <strain evidence="1">BS</strain>
    </source>
</reference>
<proteinExistence type="predicted"/>
<evidence type="ECO:0000313" key="3">
    <source>
        <dbReference type="Proteomes" id="UP000245060"/>
    </source>
</evidence>
<dbReference type="Proteomes" id="UP001139505">
    <property type="component" value="Unassembled WGS sequence"/>
</dbReference>
<evidence type="ECO:0000313" key="4">
    <source>
        <dbReference type="Proteomes" id="UP001139505"/>
    </source>
</evidence>
<protein>
    <submittedName>
        <fullName evidence="2">Uncharacterized protein</fullName>
    </submittedName>
</protein>
<dbReference type="Proteomes" id="UP000245060">
    <property type="component" value="Unassembled WGS sequence"/>
</dbReference>
<evidence type="ECO:0000313" key="2">
    <source>
        <dbReference type="EMBL" id="GKU72859.1"/>
    </source>
</evidence>
<evidence type="ECO:0000313" key="1">
    <source>
        <dbReference type="EMBL" id="GBG36051.1"/>
    </source>
</evidence>
<dbReference type="AlphaFoldDB" id="A0AA37PMM5"/>
<reference evidence="2" key="4">
    <citation type="submission" date="2022-04" db="EMBL/GenBank/DDBJ databases">
        <authorList>
            <person name="Komine T."/>
            <person name="Fukano H."/>
            <person name="Wada S."/>
        </authorList>
    </citation>
    <scope>NUCLEOTIDE SEQUENCE</scope>
    <source>
        <strain evidence="2">NJB18185</strain>
    </source>
</reference>
<dbReference type="EMBL" id="BFCH01000002">
    <property type="protein sequence ID" value="GBG36051.1"/>
    <property type="molecule type" value="Genomic_DNA"/>
</dbReference>